<dbReference type="SUPFAM" id="SSF52540">
    <property type="entry name" value="P-loop containing nucleoside triphosphate hydrolases"/>
    <property type="match status" value="1"/>
</dbReference>
<feature type="domain" description="AAA+ ATPase" evidence="1">
    <location>
        <begin position="285"/>
        <end position="446"/>
    </location>
</feature>
<dbReference type="SMART" id="SM00382">
    <property type="entry name" value="AAA"/>
    <property type="match status" value="1"/>
</dbReference>
<keyword evidence="3" id="KW-1185">Reference proteome</keyword>
<dbReference type="eggNOG" id="COG0572">
    <property type="taxonomic scope" value="Bacteria"/>
</dbReference>
<protein>
    <submittedName>
        <fullName evidence="2">Phosphoribulokinase/uridine kinase</fullName>
    </submittedName>
</protein>
<keyword evidence="2" id="KW-0808">Transferase</keyword>
<dbReference type="PANTHER" id="PTHR10285">
    <property type="entry name" value="URIDINE KINASE"/>
    <property type="match status" value="1"/>
</dbReference>
<comment type="caution">
    <text evidence="2">The sequence shown here is derived from an EMBL/GenBank/DDBJ whole genome shotgun (WGS) entry which is preliminary data.</text>
</comment>
<evidence type="ECO:0000313" key="3">
    <source>
        <dbReference type="Proteomes" id="UP000027946"/>
    </source>
</evidence>
<dbReference type="RefSeq" id="WP_038263905.1">
    <property type="nucleotide sequence ID" value="NZ_FSRH01000006.1"/>
</dbReference>
<dbReference type="InterPro" id="IPR012675">
    <property type="entry name" value="Beta-grasp_dom_sf"/>
</dbReference>
<dbReference type="AlphaFoldDB" id="A0A069REW8"/>
<dbReference type="GO" id="GO:0016301">
    <property type="term" value="F:kinase activity"/>
    <property type="evidence" value="ECO:0007669"/>
    <property type="project" value="UniProtKB-KW"/>
</dbReference>
<dbReference type="Gene3D" id="3.30.980.10">
    <property type="entry name" value="Threonyl-trna Synthetase, Chain A, domain 2"/>
    <property type="match status" value="1"/>
</dbReference>
<dbReference type="InterPro" id="IPR003593">
    <property type="entry name" value="AAA+_ATPase"/>
</dbReference>
<dbReference type="CDD" id="cd01667">
    <property type="entry name" value="TGS_ThrRS"/>
    <property type="match status" value="1"/>
</dbReference>
<dbReference type="InterPro" id="IPR027417">
    <property type="entry name" value="P-loop_NTPase"/>
</dbReference>
<dbReference type="Gene3D" id="3.10.20.30">
    <property type="match status" value="1"/>
</dbReference>
<dbReference type="Gene3D" id="3.40.50.300">
    <property type="entry name" value="P-loop containing nucleotide triphosphate hydrolases"/>
    <property type="match status" value="1"/>
</dbReference>
<dbReference type="EMBL" id="JJMM01000010">
    <property type="protein sequence ID" value="KDR95561.1"/>
    <property type="molecule type" value="Genomic_DNA"/>
</dbReference>
<dbReference type="OrthoDB" id="9764644at2"/>
<dbReference type="InterPro" id="IPR018163">
    <property type="entry name" value="Thr/Ala-tRNA-synth_IIc_edit"/>
</dbReference>
<name>A0A069REW8_PEPLI</name>
<dbReference type="CDD" id="cd02028">
    <property type="entry name" value="UMPK_like"/>
    <property type="match status" value="1"/>
</dbReference>
<dbReference type="SUPFAM" id="SSF55186">
    <property type="entry name" value="ThrRS/AlaRS common domain"/>
    <property type="match status" value="1"/>
</dbReference>
<gene>
    <name evidence="2" type="ORF">CLIT_10c02880</name>
</gene>
<evidence type="ECO:0000313" key="2">
    <source>
        <dbReference type="EMBL" id="KDR95561.1"/>
    </source>
</evidence>
<dbReference type="Proteomes" id="UP000027946">
    <property type="component" value="Unassembled WGS sequence"/>
</dbReference>
<dbReference type="InterPro" id="IPR006083">
    <property type="entry name" value="PRK/URK"/>
</dbReference>
<accession>A0A069REW8</accession>
<dbReference type="STRING" id="1121324.CLIT_10c02880"/>
<keyword evidence="2" id="KW-0418">Kinase</keyword>
<proteinExistence type="predicted"/>
<dbReference type="GO" id="GO:0005524">
    <property type="term" value="F:ATP binding"/>
    <property type="evidence" value="ECO:0007669"/>
    <property type="project" value="InterPro"/>
</dbReference>
<reference evidence="2 3" key="1">
    <citation type="submission" date="2014-03" db="EMBL/GenBank/DDBJ databases">
        <title>Genome sequence of Clostridium litorale W6, DSM 5388.</title>
        <authorList>
            <person name="Poehlein A."/>
            <person name="Jagirdar A."/>
            <person name="Khonsari B."/>
            <person name="Chibani C.M."/>
            <person name="Gutierrez Gutierrez D.A."/>
            <person name="Davydova E."/>
            <person name="Alghaithi H.S."/>
            <person name="Nair K.P."/>
            <person name="Dhamotharan K."/>
            <person name="Chandran L."/>
            <person name="G W."/>
            <person name="Daniel R."/>
        </authorList>
    </citation>
    <scope>NUCLEOTIDE SEQUENCE [LARGE SCALE GENOMIC DNA]</scope>
    <source>
        <strain evidence="2 3">W6</strain>
    </source>
</reference>
<evidence type="ECO:0000259" key="1">
    <source>
        <dbReference type="SMART" id="SM00382"/>
    </source>
</evidence>
<dbReference type="Pfam" id="PF00485">
    <property type="entry name" value="PRK"/>
    <property type="match status" value="1"/>
</dbReference>
<sequence length="553" mass="63983">MDNITVEIMDEKRVYKKGTTLLEILDMENLKEREFIVVAAVDNEIEELTYPLENDCRVEFLKIDDPDGMRTYMRSLSYIFIMACNEVIPECRVTLEHTIGKGLYCEVHECEHVSGDTVKKIDDRMRQIVQRDMPLEKIRVSNEDAIEIFKRFGHWYKVRLMEYRESDSVSIYKCGNFSSYFYGYMVPSTGYLKTFRLKGCNGGIVIIGPNENKPTMVNDYTYLPKLAEVFRETEEWAKIMDINRVASLNDTIKKGEYPNLIRTVEALHEKKISNIADMINHSGEGKRLVLISGPSSSGKTSFAQRLMIQLRVNKMNPVSISLDNYFVNREDTPRDENGNYDFESINSIDIDLFNEHLEKLIAGHEVEIPYFNFKTGKREYRGDILKISKKQPVLVEGIHGLNEALSQSVHSNDKFKIYVSALTQLNLDEHNRIPTTDLRLIRRIVRDHNHRGNNALKTLNLWSSVRAGEEKNIFPFQEEADVMFNSALVYELAVLKKYASPLLKSIERSESEYREARRLLSFLQYFATIEEEADIPPTSILREFIGGSRLVSH</sequence>
<organism evidence="2 3">
    <name type="scientific">Peptoclostridium litorale DSM 5388</name>
    <dbReference type="NCBI Taxonomy" id="1121324"/>
    <lineage>
        <taxon>Bacteria</taxon>
        <taxon>Bacillati</taxon>
        <taxon>Bacillota</taxon>
        <taxon>Clostridia</taxon>
        <taxon>Peptostreptococcales</taxon>
        <taxon>Peptoclostridiaceae</taxon>
        <taxon>Peptoclostridium</taxon>
    </lineage>
</organism>